<dbReference type="GO" id="GO:0008767">
    <property type="term" value="F:UDP-galactopyranose mutase activity"/>
    <property type="evidence" value="ECO:0007669"/>
    <property type="project" value="TreeGrafter"/>
</dbReference>
<gene>
    <name evidence="2" type="ORF">RNZ46_06440</name>
</gene>
<dbReference type="InterPro" id="IPR036188">
    <property type="entry name" value="FAD/NAD-bd_sf"/>
</dbReference>
<dbReference type="EMBL" id="CP136521">
    <property type="protein sequence ID" value="WOD44902.1"/>
    <property type="molecule type" value="Genomic_DNA"/>
</dbReference>
<dbReference type="PANTHER" id="PTHR21197">
    <property type="entry name" value="UDP-GALACTOPYRANOSE MUTASE"/>
    <property type="match status" value="1"/>
</dbReference>
<keyword evidence="3" id="KW-1185">Reference proteome</keyword>
<evidence type="ECO:0000259" key="1">
    <source>
        <dbReference type="Pfam" id="PF01593"/>
    </source>
</evidence>
<dbReference type="PROSITE" id="PS51257">
    <property type="entry name" value="PROKAR_LIPOPROTEIN"/>
    <property type="match status" value="1"/>
</dbReference>
<dbReference type="Gene3D" id="3.50.50.60">
    <property type="entry name" value="FAD/NAD(P)-binding domain"/>
    <property type="match status" value="1"/>
</dbReference>
<dbReference type="PANTHER" id="PTHR21197:SF0">
    <property type="entry name" value="UDP-GALACTOPYRANOSE MUTASE"/>
    <property type="match status" value="1"/>
</dbReference>
<dbReference type="SUPFAM" id="SSF51905">
    <property type="entry name" value="FAD/NAD(P)-binding domain"/>
    <property type="match status" value="1"/>
</dbReference>
<sequence>MKKAIVIGAGPAGLSCAYELSKKGVDVIVFEASNHVGGMSRSFNLWGQIVDLGPHRFFSKQKEVNAFFNALVKDDFTLVNRQTRIFYNGKYFQYPLKFGNVLKNLSFVTIFQILWHYIVRVLFPIKNPKNLEEWISNRFGKKLYTIFFKNYSEKLWGIKCTQIDADWAAQRIKTLSLVQAVFSSIFNNKGNKHKTLVDQFAYPNNGTGTLYERAAESIKKENGKIVFNKPVKRVLLNKSNKKVRGVELVDGSVFEADYVISTMPLTNLVNGFDQVPGKVKNAIDSLYFRNTILVYFEVDTKDLFTDNWLYIHAPEVKLGRVTNFRNWCPTLTKDKNTSILALEFWCFEKDKIWSANDNDLIKMAKEELSVINLIPKKDKIINSRVIRVPKCYPVYETGYMNKLDIVKDYLKDIEGLMPIGRYGAFKYNNQDHSILMGLLAANKITNNNQIDLWKVNTDTEYQEDGKIKDVLIY</sequence>
<feature type="domain" description="Amine oxidase" evidence="1">
    <location>
        <begin position="12"/>
        <end position="304"/>
    </location>
</feature>
<name>A0AA97EPD1_9FLAO</name>
<evidence type="ECO:0000313" key="3">
    <source>
        <dbReference type="Proteomes" id="UP001302486"/>
    </source>
</evidence>
<dbReference type="GO" id="GO:0050660">
    <property type="term" value="F:flavin adenine dinucleotide binding"/>
    <property type="evidence" value="ECO:0007669"/>
    <property type="project" value="TreeGrafter"/>
</dbReference>
<dbReference type="RefSeq" id="WP_316984560.1">
    <property type="nucleotide sequence ID" value="NZ_CP136521.1"/>
</dbReference>
<dbReference type="GO" id="GO:0016491">
    <property type="term" value="F:oxidoreductase activity"/>
    <property type="evidence" value="ECO:0007669"/>
    <property type="project" value="InterPro"/>
</dbReference>
<reference evidence="3" key="1">
    <citation type="submission" date="2024-06" db="EMBL/GenBank/DDBJ databases">
        <title>Hwangdonia haimaensis gen. nov., sp. nov., a member of the family Flavobacteriaceae isolated from the haima cold seep.</title>
        <authorList>
            <person name="Li J."/>
        </authorList>
    </citation>
    <scope>NUCLEOTIDE SEQUENCE [LARGE SCALE GENOMIC DNA]</scope>
    <source>
        <strain evidence="3">SCSIO 19198</strain>
    </source>
</reference>
<dbReference type="Proteomes" id="UP001302486">
    <property type="component" value="Chromosome"/>
</dbReference>
<dbReference type="Pfam" id="PF01593">
    <property type="entry name" value="Amino_oxidase"/>
    <property type="match status" value="1"/>
</dbReference>
<dbReference type="NCBIfam" id="NF005548">
    <property type="entry name" value="PRK07208.1-4"/>
    <property type="match status" value="1"/>
</dbReference>
<dbReference type="KEGG" id="hws:RNZ46_06440"/>
<proteinExistence type="predicted"/>
<organism evidence="2 3">
    <name type="scientific">Hwangdonia lutea</name>
    <dbReference type="NCBI Taxonomy" id="3075823"/>
    <lineage>
        <taxon>Bacteria</taxon>
        <taxon>Pseudomonadati</taxon>
        <taxon>Bacteroidota</taxon>
        <taxon>Flavobacteriia</taxon>
        <taxon>Flavobacteriales</taxon>
        <taxon>Flavobacteriaceae</taxon>
        <taxon>Hwangdonia</taxon>
    </lineage>
</organism>
<dbReference type="AlphaFoldDB" id="A0AA97EPD1"/>
<protein>
    <submittedName>
        <fullName evidence="2">FAD-dependent oxidoreductase</fullName>
    </submittedName>
</protein>
<dbReference type="GO" id="GO:0005829">
    <property type="term" value="C:cytosol"/>
    <property type="evidence" value="ECO:0007669"/>
    <property type="project" value="TreeGrafter"/>
</dbReference>
<dbReference type="InterPro" id="IPR002937">
    <property type="entry name" value="Amino_oxidase"/>
</dbReference>
<dbReference type="PRINTS" id="PR00419">
    <property type="entry name" value="ADXRDTASE"/>
</dbReference>
<evidence type="ECO:0000313" key="2">
    <source>
        <dbReference type="EMBL" id="WOD44902.1"/>
    </source>
</evidence>
<accession>A0AA97EPD1</accession>